<dbReference type="InterPro" id="IPR037588">
    <property type="entry name" value="MLST8"/>
</dbReference>
<dbReference type="PROSITE" id="PS50082">
    <property type="entry name" value="WD_REPEATS_2"/>
    <property type="match status" value="5"/>
</dbReference>
<sequence length="449" mass="50011">MSAKNEYRKSPSEGKRSDPNKQNKQVLYEDNAVVLVTSGHDRTIRMWDALKSTCTKTIQFVDSPVTRMALSPDKRYLAAVGAPFIKLYDVFSSSQSPILSLEGHKSAISAVKFTNDMRYLVTSSEDKSMRIWNLRTGACEQVIENNTVFNDVAIYPGFNHDIILSCDQGGFIKVWCVSKKKVLLQLELETQLVIIRRSIRTIALSPDGTLIAAGGNNGQVLVWRLTISQTFSENPTSDNLKSHKNSPNIGNRKSQNKNYKAHAELVATIPAHPDNYMTRIVFSGNGSYLVTCSSDKTAKVWAIKLTKNKNNNILVDSSNQNTEPNTISDTQLSSDSNSQFSEQNDSINSAISSNQINNQVNPVDDSNVQKISSSLPYTYELNYEIFHILKYHKGWVWDAAFSNDSGYLVTVSSDKTAALWDVMRGKVIREFIGHEKGVLCVSLNDATTL</sequence>
<keyword evidence="2 4" id="KW-0853">WD repeat</keyword>
<evidence type="ECO:0000256" key="1">
    <source>
        <dbReference type="ARBA" id="ARBA00009890"/>
    </source>
</evidence>
<feature type="region of interest" description="Disordered" evidence="5">
    <location>
        <begin position="1"/>
        <end position="23"/>
    </location>
</feature>
<feature type="compositionally biased region" description="Basic and acidic residues" evidence="5">
    <location>
        <begin position="1"/>
        <end position="21"/>
    </location>
</feature>
<dbReference type="AlphaFoldDB" id="A0A2T9YK62"/>
<dbReference type="PROSITE" id="PS00678">
    <property type="entry name" value="WD_REPEATS_1"/>
    <property type="match status" value="2"/>
</dbReference>
<accession>A0A2T9YK62</accession>
<dbReference type="InterPro" id="IPR036322">
    <property type="entry name" value="WD40_repeat_dom_sf"/>
</dbReference>
<evidence type="ECO:0008006" key="8">
    <source>
        <dbReference type="Google" id="ProtNLM"/>
    </source>
</evidence>
<dbReference type="SUPFAM" id="SSF50978">
    <property type="entry name" value="WD40 repeat-like"/>
    <property type="match status" value="2"/>
</dbReference>
<dbReference type="GO" id="GO:0032956">
    <property type="term" value="P:regulation of actin cytoskeleton organization"/>
    <property type="evidence" value="ECO:0007669"/>
    <property type="project" value="TreeGrafter"/>
</dbReference>
<dbReference type="Pfam" id="PF00400">
    <property type="entry name" value="WD40"/>
    <property type="match status" value="5"/>
</dbReference>
<feature type="repeat" description="WD" evidence="4">
    <location>
        <begin position="277"/>
        <end position="311"/>
    </location>
</feature>
<dbReference type="GO" id="GO:0031932">
    <property type="term" value="C:TORC2 complex"/>
    <property type="evidence" value="ECO:0007669"/>
    <property type="project" value="InterPro"/>
</dbReference>
<dbReference type="InterPro" id="IPR001680">
    <property type="entry name" value="WD40_rpt"/>
</dbReference>
<dbReference type="InterPro" id="IPR020472">
    <property type="entry name" value="WD40_PAC1"/>
</dbReference>
<feature type="repeat" description="WD" evidence="4">
    <location>
        <begin position="26"/>
        <end position="57"/>
    </location>
</feature>
<dbReference type="Proteomes" id="UP000245383">
    <property type="component" value="Unassembled WGS sequence"/>
</dbReference>
<evidence type="ECO:0000256" key="5">
    <source>
        <dbReference type="SAM" id="MobiDB-lite"/>
    </source>
</evidence>
<organism evidence="6 7">
    <name type="scientific">Smittium simulii</name>
    <dbReference type="NCBI Taxonomy" id="133385"/>
    <lineage>
        <taxon>Eukaryota</taxon>
        <taxon>Fungi</taxon>
        <taxon>Fungi incertae sedis</taxon>
        <taxon>Zoopagomycota</taxon>
        <taxon>Kickxellomycotina</taxon>
        <taxon>Harpellomycetes</taxon>
        <taxon>Harpellales</taxon>
        <taxon>Legeriomycetaceae</taxon>
        <taxon>Smittium</taxon>
    </lineage>
</organism>
<protein>
    <recommendedName>
        <fullName evidence="8">Target of rapamycin complex subunit LST8</fullName>
    </recommendedName>
</protein>
<dbReference type="Gene3D" id="2.130.10.10">
    <property type="entry name" value="YVTN repeat-like/Quinoprotein amine dehydrogenase"/>
    <property type="match status" value="2"/>
</dbReference>
<reference evidence="6 7" key="1">
    <citation type="journal article" date="2018" name="MBio">
        <title>Comparative Genomics Reveals the Core Gene Toolbox for the Fungus-Insect Symbiosis.</title>
        <authorList>
            <person name="Wang Y."/>
            <person name="Stata M."/>
            <person name="Wang W."/>
            <person name="Stajich J.E."/>
            <person name="White M.M."/>
            <person name="Moncalvo J.M."/>
        </authorList>
    </citation>
    <scope>NUCLEOTIDE SEQUENCE [LARGE SCALE GENOMIC DNA]</scope>
    <source>
        <strain evidence="6 7">SWE-8-4</strain>
    </source>
</reference>
<dbReference type="STRING" id="133385.A0A2T9YK62"/>
<feature type="compositionally biased region" description="Polar residues" evidence="5">
    <location>
        <begin position="314"/>
        <end position="342"/>
    </location>
</feature>
<evidence type="ECO:0000256" key="4">
    <source>
        <dbReference type="PROSITE-ProRule" id="PRU00221"/>
    </source>
</evidence>
<keyword evidence="3" id="KW-0677">Repeat</keyword>
<dbReference type="SMART" id="SM00320">
    <property type="entry name" value="WD40"/>
    <property type="match status" value="7"/>
</dbReference>
<name>A0A2T9YK62_9FUNG</name>
<dbReference type="PANTHER" id="PTHR19842:SF0">
    <property type="entry name" value="TARGET OF RAPAMYCIN COMPLEX SUBUNIT LST8"/>
    <property type="match status" value="1"/>
</dbReference>
<dbReference type="OrthoDB" id="400at2759"/>
<evidence type="ECO:0000313" key="6">
    <source>
        <dbReference type="EMBL" id="PVU92730.1"/>
    </source>
</evidence>
<dbReference type="InterPro" id="IPR019775">
    <property type="entry name" value="WD40_repeat_CS"/>
</dbReference>
<dbReference type="PROSITE" id="PS50294">
    <property type="entry name" value="WD_REPEATS_REGION"/>
    <property type="match status" value="2"/>
</dbReference>
<dbReference type="PRINTS" id="PR00320">
    <property type="entry name" value="GPROTEINBRPT"/>
</dbReference>
<gene>
    <name evidence="6" type="ORF">BB561_003652</name>
</gene>
<dbReference type="PANTHER" id="PTHR19842">
    <property type="entry name" value="G BETA-LIKE PROTEIN GBL"/>
    <property type="match status" value="1"/>
</dbReference>
<feature type="region of interest" description="Disordered" evidence="5">
    <location>
        <begin position="314"/>
        <end position="344"/>
    </location>
</feature>
<evidence type="ECO:0000313" key="7">
    <source>
        <dbReference type="Proteomes" id="UP000245383"/>
    </source>
</evidence>
<comment type="caution">
    <text evidence="6">The sequence shown here is derived from an EMBL/GenBank/DDBJ whole genome shotgun (WGS) entry which is preliminary data.</text>
</comment>
<comment type="similarity">
    <text evidence="1">Belongs to the WD repeat LST8 family.</text>
</comment>
<dbReference type="GO" id="GO:0031929">
    <property type="term" value="P:TOR signaling"/>
    <property type="evidence" value="ECO:0007669"/>
    <property type="project" value="InterPro"/>
</dbReference>
<feature type="region of interest" description="Disordered" evidence="5">
    <location>
        <begin position="234"/>
        <end position="254"/>
    </location>
</feature>
<evidence type="ECO:0000256" key="3">
    <source>
        <dbReference type="ARBA" id="ARBA00022737"/>
    </source>
</evidence>
<feature type="repeat" description="WD" evidence="4">
    <location>
        <begin position="199"/>
        <end position="233"/>
    </location>
</feature>
<dbReference type="GO" id="GO:0031931">
    <property type="term" value="C:TORC1 complex"/>
    <property type="evidence" value="ECO:0007669"/>
    <property type="project" value="InterPro"/>
</dbReference>
<proteinExistence type="inferred from homology"/>
<keyword evidence="7" id="KW-1185">Reference proteome</keyword>
<feature type="repeat" description="WD" evidence="4">
    <location>
        <begin position="389"/>
        <end position="430"/>
    </location>
</feature>
<evidence type="ECO:0000256" key="2">
    <source>
        <dbReference type="ARBA" id="ARBA00022574"/>
    </source>
</evidence>
<feature type="repeat" description="WD" evidence="4">
    <location>
        <begin position="101"/>
        <end position="142"/>
    </location>
</feature>
<dbReference type="EMBL" id="MBFR01000151">
    <property type="protein sequence ID" value="PVU92730.1"/>
    <property type="molecule type" value="Genomic_DNA"/>
</dbReference>
<dbReference type="InterPro" id="IPR015943">
    <property type="entry name" value="WD40/YVTN_repeat-like_dom_sf"/>
</dbReference>